<gene>
    <name evidence="1" type="ORF">D9K81_16190</name>
</gene>
<evidence type="ECO:0000313" key="2">
    <source>
        <dbReference type="Proteomes" id="UP000280271"/>
    </source>
</evidence>
<dbReference type="EMBL" id="RCHC01000025">
    <property type="protein sequence ID" value="RLL17989.1"/>
    <property type="molecule type" value="Genomic_DNA"/>
</dbReference>
<keyword evidence="2" id="KW-1185">Reference proteome</keyword>
<reference evidence="1 2" key="1">
    <citation type="submission" date="2018-09" db="EMBL/GenBank/DDBJ databases">
        <title>The draft genome of Acinetobacter sp. strains.</title>
        <authorList>
            <person name="Qin J."/>
            <person name="Feng Y."/>
            <person name="Zong Z."/>
        </authorList>
    </citation>
    <scope>NUCLEOTIDE SEQUENCE [LARGE SCALE GENOMIC DNA]</scope>
    <source>
        <strain evidence="1 2">WCHAc060005</strain>
    </source>
</reference>
<sequence length="91" mass="10044">MNLIQKVGGVGMAEMILSEALTSAVLPNCYFHDIKLYGHVSDHDDVAYVFCEDTKQYLAYKPAKDACGEYVLLVDLKAELVGVTNDQLLNC</sequence>
<evidence type="ECO:0000313" key="1">
    <source>
        <dbReference type="EMBL" id="RLL17989.1"/>
    </source>
</evidence>
<accession>A0ABX9TS07</accession>
<dbReference type="Proteomes" id="UP000280271">
    <property type="component" value="Unassembled WGS sequence"/>
</dbReference>
<proteinExistence type="predicted"/>
<organism evidence="1 2">
    <name type="scientific">Acinetobacter chengduensis</name>
    <dbReference type="NCBI Taxonomy" id="2420890"/>
    <lineage>
        <taxon>Bacteria</taxon>
        <taxon>Pseudomonadati</taxon>
        <taxon>Pseudomonadota</taxon>
        <taxon>Gammaproteobacteria</taxon>
        <taxon>Moraxellales</taxon>
        <taxon>Moraxellaceae</taxon>
        <taxon>Acinetobacter</taxon>
    </lineage>
</organism>
<dbReference type="RefSeq" id="WP_121523657.1">
    <property type="nucleotide sequence ID" value="NZ_RCHC01000025.1"/>
</dbReference>
<name>A0ABX9TS07_9GAMM</name>
<comment type="caution">
    <text evidence="1">The sequence shown here is derived from an EMBL/GenBank/DDBJ whole genome shotgun (WGS) entry which is preliminary data.</text>
</comment>
<protein>
    <submittedName>
        <fullName evidence="1">Uncharacterized protein</fullName>
    </submittedName>
</protein>